<name>A0A8H5TB83_FUSHE</name>
<feature type="signal peptide" evidence="1">
    <location>
        <begin position="1"/>
        <end position="19"/>
    </location>
</feature>
<dbReference type="OrthoDB" id="4578803at2759"/>
<evidence type="ECO:0000256" key="1">
    <source>
        <dbReference type="SAM" id="SignalP"/>
    </source>
</evidence>
<keyword evidence="1" id="KW-0732">Signal</keyword>
<organism evidence="2 3">
    <name type="scientific">Fusarium heterosporum</name>
    <dbReference type="NCBI Taxonomy" id="42747"/>
    <lineage>
        <taxon>Eukaryota</taxon>
        <taxon>Fungi</taxon>
        <taxon>Dikarya</taxon>
        <taxon>Ascomycota</taxon>
        <taxon>Pezizomycotina</taxon>
        <taxon>Sordariomycetes</taxon>
        <taxon>Hypocreomycetidae</taxon>
        <taxon>Hypocreales</taxon>
        <taxon>Nectriaceae</taxon>
        <taxon>Fusarium</taxon>
        <taxon>Fusarium heterosporum species complex</taxon>
    </lineage>
</organism>
<sequence>MWSLAITLTTLLAVTPAVAKKPSHTTKPCPTVTSTTSVCSTCITPACISLSTVTSQKGCPTHVPTVKTSFPCSKSQCPGGCATSYVFPSSYGITTTKPVCPTVTKTATVCSECITLACLSLSTVSSVCGCPKKPATVTTAFPCGEECPTGCGTEVVSATVTPNCKKGGKHEDDD</sequence>
<keyword evidence="3" id="KW-1185">Reference proteome</keyword>
<reference evidence="2 3" key="1">
    <citation type="submission" date="2020-05" db="EMBL/GenBank/DDBJ databases">
        <title>Identification and distribution of gene clusters putatively required for synthesis of sphingolipid metabolism inhibitors in phylogenetically diverse species of the filamentous fungus Fusarium.</title>
        <authorList>
            <person name="Kim H.-S."/>
            <person name="Busman M."/>
            <person name="Brown D.W."/>
            <person name="Divon H."/>
            <person name="Uhlig S."/>
            <person name="Proctor R.H."/>
        </authorList>
    </citation>
    <scope>NUCLEOTIDE SEQUENCE [LARGE SCALE GENOMIC DNA]</scope>
    <source>
        <strain evidence="2 3">NRRL 20693</strain>
    </source>
</reference>
<dbReference type="Proteomes" id="UP000567885">
    <property type="component" value="Unassembled WGS sequence"/>
</dbReference>
<accession>A0A8H5TB83</accession>
<gene>
    <name evidence="2" type="ORF">FHETE_6107</name>
</gene>
<feature type="chain" id="PRO_5034323472" evidence="1">
    <location>
        <begin position="20"/>
        <end position="174"/>
    </location>
</feature>
<proteinExistence type="predicted"/>
<dbReference type="EMBL" id="JAAGWQ010000107">
    <property type="protein sequence ID" value="KAF5666608.1"/>
    <property type="molecule type" value="Genomic_DNA"/>
</dbReference>
<evidence type="ECO:0000313" key="3">
    <source>
        <dbReference type="Proteomes" id="UP000567885"/>
    </source>
</evidence>
<dbReference type="AlphaFoldDB" id="A0A8H5TB83"/>
<comment type="caution">
    <text evidence="2">The sequence shown here is derived from an EMBL/GenBank/DDBJ whole genome shotgun (WGS) entry which is preliminary data.</text>
</comment>
<protein>
    <submittedName>
        <fullName evidence="2">Gelatinase b</fullName>
    </submittedName>
</protein>
<evidence type="ECO:0000313" key="2">
    <source>
        <dbReference type="EMBL" id="KAF5666608.1"/>
    </source>
</evidence>